<dbReference type="EMBL" id="QFFZ01000039">
    <property type="protein sequence ID" value="TEB09724.1"/>
    <property type="molecule type" value="Genomic_DNA"/>
</dbReference>
<dbReference type="InterPro" id="IPR028098">
    <property type="entry name" value="Glyco_trans_4-like_N"/>
</dbReference>
<feature type="domain" description="Glycosyl transferase family 1" evidence="1">
    <location>
        <begin position="508"/>
        <end position="667"/>
    </location>
</feature>
<reference evidence="4 5" key="1">
    <citation type="journal article" date="2018" name="Environ. Microbiol.">
        <title>Novel energy conservation strategies and behaviour of Pelotomaculum schinkii driving syntrophic propionate catabolism.</title>
        <authorList>
            <person name="Hidalgo-Ahumada C.A.P."/>
            <person name="Nobu M.K."/>
            <person name="Narihiro T."/>
            <person name="Tamaki H."/>
            <person name="Liu W.T."/>
            <person name="Kamagata Y."/>
            <person name="Stams A.J.M."/>
            <person name="Imachi H."/>
            <person name="Sousa D.Z."/>
        </authorList>
    </citation>
    <scope>NUCLEOTIDE SEQUENCE [LARGE SCALE GENOMIC DNA]</scope>
    <source>
        <strain evidence="4 5">MGP</strain>
    </source>
</reference>
<sequence>MSKNKASWALQKVVEVTKRDGVLVMSNKVLARLRYTVQGPFRVLKRSIPPQVKERLRQSREPALPVVDQIILPEGVPLAAVIIPCYNYGKYLPAAVESVLRQTLGNIEVIVVDDGSDDPHTISVLGEIGEGGRVRVIRQPNKGLPAARNTGIRATAARYITCLDADDLIDPTYLEKAVMLLETRPDIGLAYPLAQLFGDVEETWYTEPLDPVKLLQYNHIPVVAVFRREAWEKVGGYDESMRIGYEDWEFWLRLAGEGYGGYLIPERLFKHRRHGKTMTHRAKEKHRQLSEEIRRKHARVARAKRFRASEVKPERAFVNMLGAPRLPGRKRLLVLVPWLTVGGAETVLLQVLKAFAGSGGWQVYLATTLDSPNEWAGRFAEVTPLLFFLPHLLPRRYFTDCIISLISRHEIDGVLISHSELAYLSLAQLRKVAPGLLVLDLLHNDSPEGYARLSARVDHFLNGHIVVHEGIKNTLVERFGLPEGKIFVIPNGVDEEHFKPWNEDRAGLKKKLGLDPAKRQIAFVGRLSIEKNPLLFVKAAARLKHLPGVEWLCYGDGVMEDETRAAAMNLDAPVRFMGACTDTAAILNAVDLLALTSNSEGLPMVVLEALLCGVPVVATDVGCLAGVVRDGVNGYLVEKGDLNALCSILQELLERPERLDQMKQYCRSSVVDRYSGHDMASAYVRLFENI</sequence>
<feature type="domain" description="Glycosyltransferase 2-like" evidence="2">
    <location>
        <begin position="81"/>
        <end position="189"/>
    </location>
</feature>
<name>A0A4Y7RL58_9FIRM</name>
<dbReference type="CDD" id="cd03801">
    <property type="entry name" value="GT4_PimA-like"/>
    <property type="match status" value="1"/>
</dbReference>
<dbReference type="RefSeq" id="WP_134214687.1">
    <property type="nucleotide sequence ID" value="NZ_QFFZ01000039.1"/>
</dbReference>
<organism evidence="4 5">
    <name type="scientific">Pelotomaculum propionicicum</name>
    <dbReference type="NCBI Taxonomy" id="258475"/>
    <lineage>
        <taxon>Bacteria</taxon>
        <taxon>Bacillati</taxon>
        <taxon>Bacillota</taxon>
        <taxon>Clostridia</taxon>
        <taxon>Eubacteriales</taxon>
        <taxon>Desulfotomaculaceae</taxon>
        <taxon>Pelotomaculum</taxon>
    </lineage>
</organism>
<comment type="caution">
    <text evidence="4">The sequence shown here is derived from an EMBL/GenBank/DDBJ whole genome shotgun (WGS) entry which is preliminary data.</text>
</comment>
<dbReference type="Gene3D" id="3.90.550.10">
    <property type="entry name" value="Spore Coat Polysaccharide Biosynthesis Protein SpsA, Chain A"/>
    <property type="match status" value="1"/>
</dbReference>
<gene>
    <name evidence="4" type="primary">kfoC</name>
    <name evidence="4" type="ORF">Pmgp_02901</name>
</gene>
<dbReference type="PANTHER" id="PTHR43685:SF2">
    <property type="entry name" value="GLYCOSYLTRANSFERASE 2-LIKE DOMAIN-CONTAINING PROTEIN"/>
    <property type="match status" value="1"/>
</dbReference>
<dbReference type="Pfam" id="PF13439">
    <property type="entry name" value="Glyco_transf_4"/>
    <property type="match status" value="1"/>
</dbReference>
<dbReference type="Pfam" id="PF00535">
    <property type="entry name" value="Glycos_transf_2"/>
    <property type="match status" value="1"/>
</dbReference>
<accession>A0A4Y7RL58</accession>
<evidence type="ECO:0000259" key="3">
    <source>
        <dbReference type="Pfam" id="PF13439"/>
    </source>
</evidence>
<dbReference type="Gene3D" id="3.40.50.2000">
    <property type="entry name" value="Glycogen Phosphorylase B"/>
    <property type="match status" value="2"/>
</dbReference>
<keyword evidence="5" id="KW-1185">Reference proteome</keyword>
<evidence type="ECO:0000313" key="4">
    <source>
        <dbReference type="EMBL" id="TEB09724.1"/>
    </source>
</evidence>
<dbReference type="InterPro" id="IPR001296">
    <property type="entry name" value="Glyco_trans_1"/>
</dbReference>
<dbReference type="InterPro" id="IPR001173">
    <property type="entry name" value="Glyco_trans_2-like"/>
</dbReference>
<proteinExistence type="predicted"/>
<evidence type="ECO:0000313" key="5">
    <source>
        <dbReference type="Proteomes" id="UP000297597"/>
    </source>
</evidence>
<dbReference type="SUPFAM" id="SSF53756">
    <property type="entry name" value="UDP-Glycosyltransferase/glycogen phosphorylase"/>
    <property type="match status" value="1"/>
</dbReference>
<dbReference type="InterPro" id="IPR050834">
    <property type="entry name" value="Glycosyltransf_2"/>
</dbReference>
<dbReference type="GO" id="GO:0016757">
    <property type="term" value="F:glycosyltransferase activity"/>
    <property type="evidence" value="ECO:0007669"/>
    <property type="project" value="InterPro"/>
</dbReference>
<feature type="domain" description="Glycosyltransferase subfamily 4-like N-terminal" evidence="3">
    <location>
        <begin position="341"/>
        <end position="496"/>
    </location>
</feature>
<dbReference type="SUPFAM" id="SSF53448">
    <property type="entry name" value="Nucleotide-diphospho-sugar transferases"/>
    <property type="match status" value="1"/>
</dbReference>
<dbReference type="GO" id="GO:0044010">
    <property type="term" value="P:single-species biofilm formation"/>
    <property type="evidence" value="ECO:0007669"/>
    <property type="project" value="TreeGrafter"/>
</dbReference>
<evidence type="ECO:0000259" key="1">
    <source>
        <dbReference type="Pfam" id="PF00534"/>
    </source>
</evidence>
<evidence type="ECO:0000259" key="2">
    <source>
        <dbReference type="Pfam" id="PF00535"/>
    </source>
</evidence>
<dbReference type="Proteomes" id="UP000297597">
    <property type="component" value="Unassembled WGS sequence"/>
</dbReference>
<dbReference type="InterPro" id="IPR029044">
    <property type="entry name" value="Nucleotide-diphossugar_trans"/>
</dbReference>
<dbReference type="OrthoDB" id="9785185at2"/>
<dbReference type="Pfam" id="PF00534">
    <property type="entry name" value="Glycos_transf_1"/>
    <property type="match status" value="1"/>
</dbReference>
<dbReference type="AlphaFoldDB" id="A0A4Y7RL58"/>
<dbReference type="CDD" id="cd00761">
    <property type="entry name" value="Glyco_tranf_GTA_type"/>
    <property type="match status" value="1"/>
</dbReference>
<protein>
    <submittedName>
        <fullName evidence="4">Chondroitin synthase</fullName>
    </submittedName>
</protein>
<dbReference type="PANTHER" id="PTHR43685">
    <property type="entry name" value="GLYCOSYLTRANSFERASE"/>
    <property type="match status" value="1"/>
</dbReference>